<accession>R9I2N2</accession>
<gene>
    <name evidence="2" type="ORF">C801_02124</name>
</gene>
<evidence type="ECO:0000256" key="1">
    <source>
        <dbReference type="SAM" id="SignalP"/>
    </source>
</evidence>
<name>R9I2N2_BACUN</name>
<reference evidence="2 3" key="1">
    <citation type="submission" date="2013-04" db="EMBL/GenBank/DDBJ databases">
        <title>The Genome Sequence of Bacteroides uniformis dnLKV2.</title>
        <authorList>
            <consortium name="The Broad Institute Genomics Platform"/>
            <consortium name="The Broad Institute Genome Sequencing Center for Infectious Disease"/>
            <person name="Earl A."/>
            <person name="Xavier R."/>
            <person name="Kuhn K."/>
            <person name="Stappenbeck T."/>
            <person name="Walker B."/>
            <person name="Young S."/>
            <person name="Zeng Q."/>
            <person name="Gargeya S."/>
            <person name="Fitzgerald M."/>
            <person name="Haas B."/>
            <person name="Abouelleil A."/>
            <person name="Allen A.W."/>
            <person name="Alvarado L."/>
            <person name="Arachchi H.M."/>
            <person name="Berlin A.M."/>
            <person name="Chapman S.B."/>
            <person name="Gainer-Dewar J."/>
            <person name="Goldberg J."/>
            <person name="Griggs A."/>
            <person name="Gujja S."/>
            <person name="Hansen M."/>
            <person name="Howarth C."/>
            <person name="Imamovic A."/>
            <person name="Ireland A."/>
            <person name="Larimer J."/>
            <person name="McCowan C."/>
            <person name="Murphy C."/>
            <person name="Pearson M."/>
            <person name="Poon T.W."/>
            <person name="Priest M."/>
            <person name="Roberts A."/>
            <person name="Saif S."/>
            <person name="Shea T."/>
            <person name="Sisk P."/>
            <person name="Sykes S."/>
            <person name="Wortman J."/>
            <person name="Nusbaum C."/>
            <person name="Birren B."/>
        </authorList>
    </citation>
    <scope>NUCLEOTIDE SEQUENCE [LARGE SCALE GENOMIC DNA]</scope>
    <source>
        <strain evidence="3">dnLKV2</strain>
    </source>
</reference>
<keyword evidence="1" id="KW-0732">Signal</keyword>
<dbReference type="HOGENOM" id="CLU_122722_0_0_10"/>
<organism evidence="2 3">
    <name type="scientific">Bacteroides uniformis dnLKV2</name>
    <dbReference type="NCBI Taxonomy" id="1235787"/>
    <lineage>
        <taxon>Bacteria</taxon>
        <taxon>Pseudomonadati</taxon>
        <taxon>Bacteroidota</taxon>
        <taxon>Bacteroidia</taxon>
        <taxon>Bacteroidales</taxon>
        <taxon>Bacteroidaceae</taxon>
        <taxon>Bacteroides</taxon>
    </lineage>
</organism>
<feature type="signal peptide" evidence="1">
    <location>
        <begin position="1"/>
        <end position="18"/>
    </location>
</feature>
<dbReference type="AlphaFoldDB" id="R9I2N2"/>
<dbReference type="Proteomes" id="UP000014212">
    <property type="component" value="Unassembled WGS sequence"/>
</dbReference>
<protein>
    <submittedName>
        <fullName evidence="2">Uncharacterized protein</fullName>
    </submittedName>
</protein>
<comment type="caution">
    <text evidence="2">The sequence shown here is derived from an EMBL/GenBank/DDBJ whole genome shotgun (WGS) entry which is preliminary data.</text>
</comment>
<dbReference type="EMBL" id="ASSO01000008">
    <property type="protein sequence ID" value="EOS07610.1"/>
    <property type="molecule type" value="Genomic_DNA"/>
</dbReference>
<dbReference type="RefSeq" id="WP_016273254.1">
    <property type="nucleotide sequence ID" value="NZ_KE159486.1"/>
</dbReference>
<proteinExistence type="predicted"/>
<dbReference type="PATRIC" id="fig|1235787.3.peg.2156"/>
<feature type="chain" id="PRO_5004474067" evidence="1">
    <location>
        <begin position="19"/>
        <end position="161"/>
    </location>
</feature>
<evidence type="ECO:0000313" key="2">
    <source>
        <dbReference type="EMBL" id="EOS07610.1"/>
    </source>
</evidence>
<evidence type="ECO:0000313" key="3">
    <source>
        <dbReference type="Proteomes" id="UP000014212"/>
    </source>
</evidence>
<sequence length="161" mass="18899">MKKCLFLMLMFISMGVVAQKPYKVFCELLGTGKLFSNKVTVTVDFGQETSFWFGSSNQYLVDDNGKAIKFNSMVDAMNYMGKRGWEFEQAYVVTIGNQNVYHWLLSKEITQDEAINEDFNTKQTFFEKQKSEEVQEELFEQKENVKSKRKRSRVIRDDVYN</sequence>